<sequence>MSVVASVSTIIVVAVSVDGPVSVALLVGLVEVSVAAVVLCVPVIVLPPSVGTTSVEVPAVSLVCEVGDVVSDVDGMVAVAPAPLSPQLSDSATHTPEIRSESETDTPTQ</sequence>
<feature type="region of interest" description="Disordered" evidence="1">
    <location>
        <begin position="83"/>
        <end position="109"/>
    </location>
</feature>
<evidence type="ECO:0000313" key="4">
    <source>
        <dbReference type="Proteomes" id="UP001217838"/>
    </source>
</evidence>
<organism evidence="3 4">
    <name type="scientific">Nannocystis radixulma</name>
    <dbReference type="NCBI Taxonomy" id="2995305"/>
    <lineage>
        <taxon>Bacteria</taxon>
        <taxon>Pseudomonadati</taxon>
        <taxon>Myxococcota</taxon>
        <taxon>Polyangia</taxon>
        <taxon>Nannocystales</taxon>
        <taxon>Nannocystaceae</taxon>
        <taxon>Nannocystis</taxon>
    </lineage>
</organism>
<keyword evidence="2" id="KW-0812">Transmembrane</keyword>
<feature type="transmembrane region" description="Helical" evidence="2">
    <location>
        <begin position="24"/>
        <end position="46"/>
    </location>
</feature>
<keyword evidence="2" id="KW-1133">Transmembrane helix</keyword>
<evidence type="ECO:0000256" key="2">
    <source>
        <dbReference type="SAM" id="Phobius"/>
    </source>
</evidence>
<gene>
    <name evidence="3" type="ORF">POL58_24350</name>
</gene>
<name>A0ABT5BCX2_9BACT</name>
<evidence type="ECO:0000256" key="1">
    <source>
        <dbReference type="SAM" id="MobiDB-lite"/>
    </source>
</evidence>
<accession>A0ABT5BCX2</accession>
<proteinExistence type="predicted"/>
<protein>
    <submittedName>
        <fullName evidence="3">Uncharacterized protein</fullName>
    </submittedName>
</protein>
<evidence type="ECO:0000313" key="3">
    <source>
        <dbReference type="EMBL" id="MDC0670912.1"/>
    </source>
</evidence>
<keyword evidence="4" id="KW-1185">Reference proteome</keyword>
<keyword evidence="2" id="KW-0472">Membrane</keyword>
<dbReference type="EMBL" id="JAQNDN010000013">
    <property type="protein sequence ID" value="MDC0670912.1"/>
    <property type="molecule type" value="Genomic_DNA"/>
</dbReference>
<reference evidence="3 4" key="1">
    <citation type="submission" date="2022-11" db="EMBL/GenBank/DDBJ databases">
        <title>Minimal conservation of predation-associated metabolite biosynthetic gene clusters underscores biosynthetic potential of Myxococcota including descriptions for ten novel species: Archangium lansinium sp. nov., Myxococcus landrumus sp. nov., Nannocystis bai.</title>
        <authorList>
            <person name="Ahearne A."/>
            <person name="Stevens C."/>
            <person name="Dowd S."/>
        </authorList>
    </citation>
    <scope>NUCLEOTIDE SEQUENCE [LARGE SCALE GENOMIC DNA]</scope>
    <source>
        <strain evidence="3 4">NCELM</strain>
    </source>
</reference>
<dbReference type="Proteomes" id="UP001217838">
    <property type="component" value="Unassembled WGS sequence"/>
</dbReference>
<comment type="caution">
    <text evidence="3">The sequence shown here is derived from an EMBL/GenBank/DDBJ whole genome shotgun (WGS) entry which is preliminary data.</text>
</comment>